<dbReference type="EMBL" id="LARY01000002">
    <property type="protein sequence ID" value="RDX00861.1"/>
    <property type="molecule type" value="Genomic_DNA"/>
</dbReference>
<name>A0A3D8TQE1_9LIST</name>
<keyword evidence="2" id="KW-1185">Reference proteome</keyword>
<evidence type="ECO:0000313" key="1">
    <source>
        <dbReference type="EMBL" id="RDX00861.1"/>
    </source>
</evidence>
<accession>A0A3D8TQE1</accession>
<proteinExistence type="predicted"/>
<evidence type="ECO:0000313" key="2">
    <source>
        <dbReference type="Proteomes" id="UP000257055"/>
    </source>
</evidence>
<protein>
    <submittedName>
        <fullName evidence="1">Uncharacterized protein</fullName>
    </submittedName>
</protein>
<sequence>MPRMSKKMKQEWAFFIGANGRRQYNELCRHCRHDCKQSFRAIVLECPKYESKRAVAVYPLHTSNAVVGV</sequence>
<dbReference type="AlphaFoldDB" id="A0A3D8TQE1"/>
<organism evidence="1 2">
    <name type="scientific">Listeria kieliensis</name>
    <dbReference type="NCBI Taxonomy" id="1621700"/>
    <lineage>
        <taxon>Bacteria</taxon>
        <taxon>Bacillati</taxon>
        <taxon>Bacillota</taxon>
        <taxon>Bacilli</taxon>
        <taxon>Bacillales</taxon>
        <taxon>Listeriaceae</taxon>
        <taxon>Listeria</taxon>
    </lineage>
</organism>
<dbReference type="Proteomes" id="UP000257055">
    <property type="component" value="Unassembled WGS sequence"/>
</dbReference>
<comment type="caution">
    <text evidence="1">The sequence shown here is derived from an EMBL/GenBank/DDBJ whole genome shotgun (WGS) entry which is preliminary data.</text>
</comment>
<dbReference type="RefSeq" id="WP_115753107.1">
    <property type="nucleotide sequence ID" value="NZ_LARY01000002.1"/>
</dbReference>
<gene>
    <name evidence="1" type="ORF">UR08_07785</name>
</gene>
<reference evidence="2" key="1">
    <citation type="submission" date="2015-04" db="EMBL/GenBank/DDBJ databases">
        <authorList>
            <person name="Schardt J."/>
            <person name="Mueller-Herbst S."/>
            <person name="Scherer S."/>
            <person name="Huptas C."/>
        </authorList>
    </citation>
    <scope>NUCLEOTIDE SEQUENCE [LARGE SCALE GENOMIC DNA]</scope>
    <source>
        <strain evidence="2">Kiel-L1</strain>
    </source>
</reference>